<dbReference type="InterPro" id="IPR029063">
    <property type="entry name" value="SAM-dependent_MTases_sf"/>
</dbReference>
<dbReference type="InterPro" id="IPR051052">
    <property type="entry name" value="Diverse_substrate_MTase"/>
</dbReference>
<evidence type="ECO:0000313" key="5">
    <source>
        <dbReference type="EMBL" id="MBA8930784.1"/>
    </source>
</evidence>
<keyword evidence="3" id="KW-0808">Transferase</keyword>
<dbReference type="CDD" id="cd02440">
    <property type="entry name" value="AdoMet_MTases"/>
    <property type="match status" value="1"/>
</dbReference>
<dbReference type="EMBL" id="JACJID010000007">
    <property type="protein sequence ID" value="MBA8930784.1"/>
    <property type="molecule type" value="Genomic_DNA"/>
</dbReference>
<name>A0ABR6BV34_9PSEU</name>
<comment type="similarity">
    <text evidence="1">Belongs to the methyltransferase superfamily.</text>
</comment>
<gene>
    <name evidence="5" type="ORF">BC739_008031</name>
</gene>
<evidence type="ECO:0000256" key="2">
    <source>
        <dbReference type="ARBA" id="ARBA00022603"/>
    </source>
</evidence>
<dbReference type="PANTHER" id="PTHR44942:SF4">
    <property type="entry name" value="METHYLTRANSFERASE TYPE 11 DOMAIN-CONTAINING PROTEIN"/>
    <property type="match status" value="1"/>
</dbReference>
<dbReference type="GO" id="GO:0032259">
    <property type="term" value="P:methylation"/>
    <property type="evidence" value="ECO:0007669"/>
    <property type="project" value="UniProtKB-KW"/>
</dbReference>
<keyword evidence="6" id="KW-1185">Reference proteome</keyword>
<comment type="caution">
    <text evidence="5">The sequence shown here is derived from an EMBL/GenBank/DDBJ whole genome shotgun (WGS) entry which is preliminary data.</text>
</comment>
<sequence>MPTMESEPHRARKMAESFGVDADRYDRTRPHYPDALVERITATSPGTDILDVGAGTGIAARQFQAAGCTVLGVEPDARMADYARQRGLEVEVARFEDWDPAGRVFDAAIAATAWHWVDPVAGAARAAQVLRPGGRLAAFWNVFQPPPEVVTATAEVYRRVVPDSPLRFNAQSAGQDSNPYQALLDKAADGMRQAGGFGAPEQWRFDWEQNYTRDQWLDQVPTHGSATQLPPDKLAEVLASIGAAVDAVGGSFTMHYTTVLITAART</sequence>
<dbReference type="SUPFAM" id="SSF53335">
    <property type="entry name" value="S-adenosyl-L-methionine-dependent methyltransferases"/>
    <property type="match status" value="1"/>
</dbReference>
<dbReference type="RefSeq" id="WP_182840070.1">
    <property type="nucleotide sequence ID" value="NZ_JACJID010000007.1"/>
</dbReference>
<keyword evidence="2 5" id="KW-0489">Methyltransferase</keyword>
<organism evidence="5 6">
    <name type="scientific">Kutzneria viridogrisea</name>
    <dbReference type="NCBI Taxonomy" id="47990"/>
    <lineage>
        <taxon>Bacteria</taxon>
        <taxon>Bacillati</taxon>
        <taxon>Actinomycetota</taxon>
        <taxon>Actinomycetes</taxon>
        <taxon>Pseudonocardiales</taxon>
        <taxon>Pseudonocardiaceae</taxon>
        <taxon>Kutzneria</taxon>
    </lineage>
</organism>
<evidence type="ECO:0000256" key="1">
    <source>
        <dbReference type="ARBA" id="ARBA00008361"/>
    </source>
</evidence>
<dbReference type="PANTHER" id="PTHR44942">
    <property type="entry name" value="METHYLTRANSF_11 DOMAIN-CONTAINING PROTEIN"/>
    <property type="match status" value="1"/>
</dbReference>
<dbReference type="GO" id="GO:0008168">
    <property type="term" value="F:methyltransferase activity"/>
    <property type="evidence" value="ECO:0007669"/>
    <property type="project" value="UniProtKB-KW"/>
</dbReference>
<protein>
    <submittedName>
        <fullName evidence="5">SAM-dependent methyltransferase</fullName>
    </submittedName>
</protein>
<reference evidence="5 6" key="1">
    <citation type="submission" date="2020-08" db="EMBL/GenBank/DDBJ databases">
        <title>Genomic Encyclopedia of Archaeal and Bacterial Type Strains, Phase II (KMG-II): from individual species to whole genera.</title>
        <authorList>
            <person name="Goeker M."/>
        </authorList>
    </citation>
    <scope>NUCLEOTIDE SEQUENCE [LARGE SCALE GENOMIC DNA]</scope>
    <source>
        <strain evidence="5 6">DSM 43850</strain>
    </source>
</reference>
<dbReference type="Pfam" id="PF08241">
    <property type="entry name" value="Methyltransf_11"/>
    <property type="match status" value="1"/>
</dbReference>
<evidence type="ECO:0000256" key="3">
    <source>
        <dbReference type="ARBA" id="ARBA00022679"/>
    </source>
</evidence>
<dbReference type="Gene3D" id="3.40.50.150">
    <property type="entry name" value="Vaccinia Virus protein VP39"/>
    <property type="match status" value="1"/>
</dbReference>
<dbReference type="Proteomes" id="UP000517916">
    <property type="component" value="Unassembled WGS sequence"/>
</dbReference>
<proteinExistence type="inferred from homology"/>
<feature type="domain" description="Methyltransferase type 11" evidence="4">
    <location>
        <begin position="50"/>
        <end position="137"/>
    </location>
</feature>
<accession>A0ABR6BV34</accession>
<dbReference type="InterPro" id="IPR013216">
    <property type="entry name" value="Methyltransf_11"/>
</dbReference>
<evidence type="ECO:0000313" key="6">
    <source>
        <dbReference type="Proteomes" id="UP000517916"/>
    </source>
</evidence>
<evidence type="ECO:0000259" key="4">
    <source>
        <dbReference type="Pfam" id="PF08241"/>
    </source>
</evidence>